<accession>A0A0G0ZDN4</accession>
<dbReference type="Proteomes" id="UP000034753">
    <property type="component" value="Unassembled WGS sequence"/>
</dbReference>
<name>A0A0G0ZDN4_9BACT</name>
<reference evidence="1 2" key="1">
    <citation type="journal article" date="2015" name="Nature">
        <title>rRNA introns, odd ribosomes, and small enigmatic genomes across a large radiation of phyla.</title>
        <authorList>
            <person name="Brown C.T."/>
            <person name="Hug L.A."/>
            <person name="Thomas B.C."/>
            <person name="Sharon I."/>
            <person name="Castelle C.J."/>
            <person name="Singh A."/>
            <person name="Wilkins M.J."/>
            <person name="Williams K.H."/>
            <person name="Banfield J.F."/>
        </authorList>
    </citation>
    <scope>NUCLEOTIDE SEQUENCE [LARGE SCALE GENOMIC DNA]</scope>
</reference>
<organism evidence="1 2">
    <name type="scientific">Candidatus Daviesbacteria bacterium GW2011_GWB1_41_5</name>
    <dbReference type="NCBI Taxonomy" id="1618429"/>
    <lineage>
        <taxon>Bacteria</taxon>
        <taxon>Candidatus Daviesiibacteriota</taxon>
    </lineage>
</organism>
<evidence type="ECO:0000313" key="1">
    <source>
        <dbReference type="EMBL" id="KKS11113.1"/>
    </source>
</evidence>
<gene>
    <name evidence="1" type="ORF">UU67_C0084G0010</name>
</gene>
<protein>
    <submittedName>
        <fullName evidence="1">Uncharacterized protein</fullName>
    </submittedName>
</protein>
<evidence type="ECO:0000313" key="2">
    <source>
        <dbReference type="Proteomes" id="UP000034753"/>
    </source>
</evidence>
<comment type="caution">
    <text evidence="1">The sequence shown here is derived from an EMBL/GenBank/DDBJ whole genome shotgun (WGS) entry which is preliminary data.</text>
</comment>
<dbReference type="AlphaFoldDB" id="A0A0G0ZDN4"/>
<proteinExistence type="predicted"/>
<sequence length="99" mass="11331">MNNLILWDVYEISSVNVVLHGVKCRRRIRNFGIEKNFNVLAENAVDKENVVRFAVISEIDASNLIDFIYKQLGDVKIENIARAINNPVLSTWKINDGKD</sequence>
<dbReference type="EMBL" id="LCBN01000084">
    <property type="protein sequence ID" value="KKS11113.1"/>
    <property type="molecule type" value="Genomic_DNA"/>
</dbReference>